<evidence type="ECO:0000313" key="4">
    <source>
        <dbReference type="Proteomes" id="UP001205998"/>
    </source>
</evidence>
<dbReference type="GO" id="GO:0016787">
    <property type="term" value="F:hydrolase activity"/>
    <property type="evidence" value="ECO:0007669"/>
    <property type="project" value="UniProtKB-KW"/>
</dbReference>
<organism evidence="3 4">
    <name type="scientific">Silurus asotus</name>
    <name type="common">Amur catfish</name>
    <name type="synonym">Parasilurus asotus</name>
    <dbReference type="NCBI Taxonomy" id="30991"/>
    <lineage>
        <taxon>Eukaryota</taxon>
        <taxon>Metazoa</taxon>
        <taxon>Chordata</taxon>
        <taxon>Craniata</taxon>
        <taxon>Vertebrata</taxon>
        <taxon>Euteleostomi</taxon>
        <taxon>Actinopterygii</taxon>
        <taxon>Neopterygii</taxon>
        <taxon>Teleostei</taxon>
        <taxon>Ostariophysi</taxon>
        <taxon>Siluriformes</taxon>
        <taxon>Siluridae</taxon>
        <taxon>Silurus</taxon>
    </lineage>
</organism>
<proteinExistence type="inferred from homology"/>
<comment type="similarity">
    <text evidence="1">Belongs to the AB hydrolase superfamily.</text>
</comment>
<name>A0AAD5ALK8_SILAS</name>
<reference evidence="3" key="1">
    <citation type="submission" date="2018-07" db="EMBL/GenBank/DDBJ databases">
        <title>Comparative genomics of catfishes provides insights into carnivory and benthic adaptation.</title>
        <authorList>
            <person name="Zhang Y."/>
            <person name="Wang D."/>
            <person name="Peng Z."/>
            <person name="Zheng S."/>
            <person name="Shao F."/>
            <person name="Tao W."/>
        </authorList>
    </citation>
    <scope>NUCLEOTIDE SEQUENCE</scope>
    <source>
        <strain evidence="3">Chongqing</strain>
    </source>
</reference>
<evidence type="ECO:0000313" key="3">
    <source>
        <dbReference type="EMBL" id="KAI5618405.1"/>
    </source>
</evidence>
<evidence type="ECO:0000256" key="1">
    <source>
        <dbReference type="ARBA" id="ARBA00008645"/>
    </source>
</evidence>
<dbReference type="Gene3D" id="3.40.50.1820">
    <property type="entry name" value="alpha/beta hydrolase"/>
    <property type="match status" value="2"/>
</dbReference>
<keyword evidence="4" id="KW-1185">Reference proteome</keyword>
<dbReference type="InterPro" id="IPR050266">
    <property type="entry name" value="AB_hydrolase_sf"/>
</dbReference>
<dbReference type="EMBL" id="MU551695">
    <property type="protein sequence ID" value="KAI5618405.1"/>
    <property type="molecule type" value="Genomic_DNA"/>
</dbReference>
<sequence length="276" mass="31200">VSEFRMPVPWGEMRGRVWGPDHGRPVLCLHGWSDNSGSFNTLIPLLPAGAVPPYTTIKPQHYHVLFLLYVIIIIYNRYTERTGFVQSAGGNIGGMISALYPDMVESLVLLDSYGFLPIDAKRMNRIMCRGIEEMLEYEKKVPDRKERIYTYEAAKERLKAANRSLSDKSVEILLERGIQMVDGGVVFTRDIRINLTNIVRTTLEQSLHLQSQINAKVLMLWASHGLQKTFPQAEDLAGPLLKGWSGRNTSFETVEGDHHVHLNNPEIVAPVITDFL</sequence>
<feature type="non-terminal residue" evidence="3">
    <location>
        <position position="276"/>
    </location>
</feature>
<dbReference type="PANTHER" id="PTHR43798:SF14">
    <property type="entry name" value="SERINE HYDROLASE-LIKE PROTEIN DDB_G0286239"/>
    <property type="match status" value="1"/>
</dbReference>
<protein>
    <submittedName>
        <fullName evidence="3">Serine hydrolase-like protein</fullName>
    </submittedName>
</protein>
<dbReference type="InterPro" id="IPR029058">
    <property type="entry name" value="AB_hydrolase_fold"/>
</dbReference>
<comment type="caution">
    <text evidence="3">The sequence shown here is derived from an EMBL/GenBank/DDBJ whole genome shotgun (WGS) entry which is preliminary data.</text>
</comment>
<dbReference type="AlphaFoldDB" id="A0AAD5ALK8"/>
<dbReference type="SUPFAM" id="SSF53474">
    <property type="entry name" value="alpha/beta-Hydrolases"/>
    <property type="match status" value="1"/>
</dbReference>
<dbReference type="Proteomes" id="UP001205998">
    <property type="component" value="Unassembled WGS sequence"/>
</dbReference>
<evidence type="ECO:0000256" key="2">
    <source>
        <dbReference type="ARBA" id="ARBA00022801"/>
    </source>
</evidence>
<gene>
    <name evidence="3" type="ORF">C0J50_21993</name>
</gene>
<dbReference type="GO" id="GO:0016020">
    <property type="term" value="C:membrane"/>
    <property type="evidence" value="ECO:0007669"/>
    <property type="project" value="TreeGrafter"/>
</dbReference>
<accession>A0AAD5ALK8</accession>
<dbReference type="PANTHER" id="PTHR43798">
    <property type="entry name" value="MONOACYLGLYCEROL LIPASE"/>
    <property type="match status" value="1"/>
</dbReference>
<keyword evidence="2 3" id="KW-0378">Hydrolase</keyword>
<feature type="non-terminal residue" evidence="3">
    <location>
        <position position="1"/>
    </location>
</feature>